<dbReference type="EMBL" id="BGPR01018951">
    <property type="protein sequence ID" value="GBN80565.1"/>
    <property type="molecule type" value="Genomic_DNA"/>
</dbReference>
<organism evidence="1 2">
    <name type="scientific">Araneus ventricosus</name>
    <name type="common">Orbweaver spider</name>
    <name type="synonym">Epeira ventricosa</name>
    <dbReference type="NCBI Taxonomy" id="182803"/>
    <lineage>
        <taxon>Eukaryota</taxon>
        <taxon>Metazoa</taxon>
        <taxon>Ecdysozoa</taxon>
        <taxon>Arthropoda</taxon>
        <taxon>Chelicerata</taxon>
        <taxon>Arachnida</taxon>
        <taxon>Araneae</taxon>
        <taxon>Araneomorphae</taxon>
        <taxon>Entelegynae</taxon>
        <taxon>Araneoidea</taxon>
        <taxon>Araneidae</taxon>
        <taxon>Araneus</taxon>
    </lineage>
</organism>
<protein>
    <submittedName>
        <fullName evidence="1">Uncharacterized protein</fullName>
    </submittedName>
</protein>
<reference evidence="1 2" key="1">
    <citation type="journal article" date="2019" name="Sci. Rep.">
        <title>Orb-weaving spider Araneus ventricosus genome elucidates the spidroin gene catalogue.</title>
        <authorList>
            <person name="Kono N."/>
            <person name="Nakamura H."/>
            <person name="Ohtoshi R."/>
            <person name="Moran D.A.P."/>
            <person name="Shinohara A."/>
            <person name="Yoshida Y."/>
            <person name="Fujiwara M."/>
            <person name="Mori M."/>
            <person name="Tomita M."/>
            <person name="Arakawa K."/>
        </authorList>
    </citation>
    <scope>NUCLEOTIDE SEQUENCE [LARGE SCALE GENOMIC DNA]</scope>
</reference>
<name>A0A4Y2RZX7_ARAVE</name>
<comment type="caution">
    <text evidence="1">The sequence shown here is derived from an EMBL/GenBank/DDBJ whole genome shotgun (WGS) entry which is preliminary data.</text>
</comment>
<dbReference type="Proteomes" id="UP000499080">
    <property type="component" value="Unassembled WGS sequence"/>
</dbReference>
<gene>
    <name evidence="1" type="ORF">AVEN_131151_1</name>
</gene>
<evidence type="ECO:0000313" key="2">
    <source>
        <dbReference type="Proteomes" id="UP000499080"/>
    </source>
</evidence>
<accession>A0A4Y2RZX7</accession>
<keyword evidence="2" id="KW-1185">Reference proteome</keyword>
<proteinExistence type="predicted"/>
<evidence type="ECO:0000313" key="1">
    <source>
        <dbReference type="EMBL" id="GBN80565.1"/>
    </source>
</evidence>
<sequence>MATVEVFFRKTDLSERDSCVLMAFSRNVLFEQKRSSEVSTVRNALSRVYFLFDKKWSYREVWPLESVPFPNKEVVPVRSFRMVTAIGDGHLKVFPSEQNGRSRDDYCLGMAYGEVFPFRQSGHPWGRLLCRDSHLEVTFSEQKRGRSET</sequence>
<dbReference type="AlphaFoldDB" id="A0A4Y2RZX7"/>